<dbReference type="PANTHER" id="PTHR22946">
    <property type="entry name" value="DIENELACTONE HYDROLASE DOMAIN-CONTAINING PROTEIN-RELATED"/>
    <property type="match status" value="1"/>
</dbReference>
<reference evidence="3 4" key="1">
    <citation type="submission" date="2019-03" db="EMBL/GenBank/DDBJ databases">
        <title>San Antonio Military Medical Center submission to MRSN (WRAIR), pending publication.</title>
        <authorList>
            <person name="Blyth D.M."/>
            <person name="Mccarthy S.L."/>
            <person name="Schall S.E."/>
            <person name="Stam J.A."/>
            <person name="Ong A.C."/>
            <person name="Mcgann P.T."/>
        </authorList>
    </citation>
    <scope>NUCLEOTIDE SEQUENCE [LARGE SCALE GENOMIC DNA]</scope>
    <source>
        <strain evidence="3 4">MRSN571793</strain>
    </source>
</reference>
<protein>
    <submittedName>
        <fullName evidence="3">Acetylxylan esterase</fullName>
    </submittedName>
</protein>
<dbReference type="EMBL" id="SOML01000008">
    <property type="protein sequence ID" value="TFD95420.1"/>
    <property type="molecule type" value="Genomic_DNA"/>
</dbReference>
<dbReference type="Pfam" id="PF05448">
    <property type="entry name" value="AXE1"/>
    <property type="match status" value="1"/>
</dbReference>
<dbReference type="OrthoDB" id="3668964at2"/>
<keyword evidence="1" id="KW-0732">Signal</keyword>
<evidence type="ECO:0000259" key="2">
    <source>
        <dbReference type="Pfam" id="PF05448"/>
    </source>
</evidence>
<feature type="domain" description="Acetyl xylan esterase" evidence="2">
    <location>
        <begin position="259"/>
        <end position="307"/>
    </location>
</feature>
<dbReference type="AlphaFoldDB" id="A0A4Y8L1S0"/>
<name>A0A4Y8L1S0_9BACT</name>
<proteinExistence type="predicted"/>
<gene>
    <name evidence="3" type="ORF">E2605_13475</name>
</gene>
<sequence length="469" mass="52876">MKLKACIYIFVSFICISGLFSQTQNADSLYSRPLIEVLNNIEHQFGIKIKYDQKMIDGKVLTYADWRIKPWSVTETLKAVLAPFDYIYTMDNGKYKIKSFEYARTTTEEGKQFLDYLNLLYPNKTDWEQRKAQLKACLPSALGVSPMPTKPSTQIILTKIRKYNGYTVQNFALETLPGIYVCGSIYKSSLKMKQYPIILNPNGHFGQGRYRADQQNRCAMQARMGAIAVSWDLFAWGESLLQFDGTLHRLSAANAIQTLNTLRILDYMLSLKEADQTKVGITGGSGGGSMTMMVSAIDDRITLSIPTVMTSSYFVGGCPCESGLPAHLCGNRTNNAELSAMFAPKPQLILSDGKDWTANVPELELPYIKRIYGFYGAEENIENTHFPEEGHDYGISKRLAMYRFIAKHFNLDLKCISDSDGNIDESKVTIEKESEMYAFGEKGENLPKNAIKGKESLLKVLKEYQIIKE</sequence>
<dbReference type="InterPro" id="IPR050261">
    <property type="entry name" value="FrsA_esterase"/>
</dbReference>
<feature type="signal peptide" evidence="1">
    <location>
        <begin position="1"/>
        <end position="26"/>
    </location>
</feature>
<evidence type="ECO:0000256" key="1">
    <source>
        <dbReference type="SAM" id="SignalP"/>
    </source>
</evidence>
<dbReference type="Proteomes" id="UP000297861">
    <property type="component" value="Unassembled WGS sequence"/>
</dbReference>
<keyword evidence="4" id="KW-1185">Reference proteome</keyword>
<dbReference type="STRING" id="1121485.GCA_000426485_01519"/>
<dbReference type="Gene3D" id="3.40.50.1820">
    <property type="entry name" value="alpha/beta hydrolase"/>
    <property type="match status" value="1"/>
</dbReference>
<dbReference type="SUPFAM" id="SSF53474">
    <property type="entry name" value="alpha/beta-Hydrolases"/>
    <property type="match status" value="1"/>
</dbReference>
<comment type="caution">
    <text evidence="3">The sequence shown here is derived from an EMBL/GenBank/DDBJ whole genome shotgun (WGS) entry which is preliminary data.</text>
</comment>
<dbReference type="InterPro" id="IPR008391">
    <property type="entry name" value="AXE1_dom"/>
</dbReference>
<feature type="chain" id="PRO_5021504772" evidence="1">
    <location>
        <begin position="27"/>
        <end position="469"/>
    </location>
</feature>
<dbReference type="ESTHER" id="9bact-a0a4y8l1s0">
    <property type="family name" value="Pectin_methylesterase"/>
</dbReference>
<dbReference type="InterPro" id="IPR029058">
    <property type="entry name" value="AB_hydrolase_fold"/>
</dbReference>
<organism evidence="3 4">
    <name type="scientific">Dysgonomonas capnocytophagoides</name>
    <dbReference type="NCBI Taxonomy" id="45254"/>
    <lineage>
        <taxon>Bacteria</taxon>
        <taxon>Pseudomonadati</taxon>
        <taxon>Bacteroidota</taxon>
        <taxon>Bacteroidia</taxon>
        <taxon>Bacteroidales</taxon>
        <taxon>Dysgonomonadaceae</taxon>
        <taxon>Dysgonomonas</taxon>
    </lineage>
</organism>
<accession>A0A4Y8L1S0</accession>
<dbReference type="RefSeq" id="WP_134436844.1">
    <property type="nucleotide sequence ID" value="NZ_SOML01000008.1"/>
</dbReference>
<evidence type="ECO:0000313" key="3">
    <source>
        <dbReference type="EMBL" id="TFD95420.1"/>
    </source>
</evidence>
<dbReference type="PANTHER" id="PTHR22946:SF8">
    <property type="entry name" value="ACETYL XYLAN ESTERASE DOMAIN-CONTAINING PROTEIN"/>
    <property type="match status" value="1"/>
</dbReference>
<evidence type="ECO:0000313" key="4">
    <source>
        <dbReference type="Proteomes" id="UP000297861"/>
    </source>
</evidence>